<dbReference type="HAMAP" id="MF_00316">
    <property type="entry name" value="MobA"/>
    <property type="match status" value="1"/>
</dbReference>
<dbReference type="CDD" id="cd02503">
    <property type="entry name" value="MobA"/>
    <property type="match status" value="1"/>
</dbReference>
<sequence>MNKTELYGLVLAGGKSTRMGTDKGAITYHNIPQREYLYNLLAQLCSKTYYSIREDQKKEFSNTTNVIVDENKFKGPYNGLLSAYNTNSNVAWLIVACDLPLLDLTALQQLIKERDNTKLATAFATKESKLPEPLCAIWEPEALQKSEAYLNAGNGSCPRKFLINSDCKLVYPEQDKVLLNANSKEEYDVALQKIEEQLAK</sequence>
<feature type="binding site" evidence="8">
    <location>
        <position position="98"/>
    </location>
    <ligand>
        <name>Mg(2+)</name>
        <dbReference type="ChEBI" id="CHEBI:18420"/>
    </ligand>
</feature>
<evidence type="ECO:0000313" key="10">
    <source>
        <dbReference type="EMBL" id="EWH14825.1"/>
    </source>
</evidence>
<keyword evidence="3 8" id="KW-0479">Metal-binding</keyword>
<evidence type="ECO:0000256" key="1">
    <source>
        <dbReference type="ARBA" id="ARBA00022490"/>
    </source>
</evidence>
<dbReference type="EMBL" id="ARZX01000002">
    <property type="protein sequence ID" value="EWH14825.1"/>
    <property type="molecule type" value="Genomic_DNA"/>
</dbReference>
<evidence type="ECO:0000259" key="9">
    <source>
        <dbReference type="Pfam" id="PF12804"/>
    </source>
</evidence>
<keyword evidence="11" id="KW-1185">Reference proteome</keyword>
<evidence type="ECO:0000256" key="3">
    <source>
        <dbReference type="ARBA" id="ARBA00022723"/>
    </source>
</evidence>
<protein>
    <recommendedName>
        <fullName evidence="8">Probable molybdenum cofactor guanylyltransferase</fullName>
        <shortName evidence="8">MoCo guanylyltransferase</shortName>
        <ecNumber evidence="8">2.7.7.77</ecNumber>
    </recommendedName>
    <alternativeName>
        <fullName evidence="8">GTP:molybdopterin guanylyltransferase</fullName>
    </alternativeName>
    <alternativeName>
        <fullName evidence="8">Mo-MPT guanylyltransferase</fullName>
    </alternativeName>
    <alternativeName>
        <fullName evidence="8">Molybdopterin guanylyltransferase</fullName>
    </alternativeName>
    <alternativeName>
        <fullName evidence="8">Molybdopterin-guanine dinucleotide synthase</fullName>
        <shortName evidence="8">MGD synthase</shortName>
    </alternativeName>
</protein>
<feature type="domain" description="MobA-like NTP transferase" evidence="9">
    <location>
        <begin position="8"/>
        <end position="153"/>
    </location>
</feature>
<evidence type="ECO:0000256" key="8">
    <source>
        <dbReference type="HAMAP-Rule" id="MF_00316"/>
    </source>
</evidence>
<comment type="catalytic activity">
    <reaction evidence="8">
        <text>Mo-molybdopterin + GTP + H(+) = Mo-molybdopterin guanine dinucleotide + diphosphate</text>
        <dbReference type="Rhea" id="RHEA:34243"/>
        <dbReference type="ChEBI" id="CHEBI:15378"/>
        <dbReference type="ChEBI" id="CHEBI:33019"/>
        <dbReference type="ChEBI" id="CHEBI:37565"/>
        <dbReference type="ChEBI" id="CHEBI:71302"/>
        <dbReference type="ChEBI" id="CHEBI:71310"/>
        <dbReference type="EC" id="2.7.7.77"/>
    </reaction>
</comment>
<dbReference type="PANTHER" id="PTHR19136">
    <property type="entry name" value="MOLYBDENUM COFACTOR GUANYLYLTRANSFERASE"/>
    <property type="match status" value="1"/>
</dbReference>
<evidence type="ECO:0000256" key="6">
    <source>
        <dbReference type="ARBA" id="ARBA00023134"/>
    </source>
</evidence>
<dbReference type="Gene3D" id="3.90.550.10">
    <property type="entry name" value="Spore Coat Polysaccharide Biosynthesis Protein SpsA, Chain A"/>
    <property type="match status" value="1"/>
</dbReference>
<comment type="caution">
    <text evidence="10">The sequence shown here is derived from an EMBL/GenBank/DDBJ whole genome shotgun (WGS) entry which is preliminary data.</text>
</comment>
<keyword evidence="2 8" id="KW-0808">Transferase</keyword>
<comment type="function">
    <text evidence="8">Transfers a GMP moiety from GTP to Mo-molybdopterin (Mo-MPT) cofactor (Moco or molybdenum cofactor) to form Mo-molybdopterin guanine dinucleotide (Mo-MGD) cofactor.</text>
</comment>
<dbReference type="RefSeq" id="WP_013622363.1">
    <property type="nucleotide sequence ID" value="NZ_ARZX01000002.1"/>
</dbReference>
<evidence type="ECO:0000256" key="2">
    <source>
        <dbReference type="ARBA" id="ARBA00022679"/>
    </source>
</evidence>
<comment type="caution">
    <text evidence="8">Lacks conserved residue(s) required for the propagation of feature annotation.</text>
</comment>
<dbReference type="InterPro" id="IPR013482">
    <property type="entry name" value="Molybde_CF_guanTrfase"/>
</dbReference>
<keyword evidence="1 8" id="KW-0963">Cytoplasm</keyword>
<dbReference type="EC" id="2.7.7.77" evidence="8"/>
<gene>
    <name evidence="8" type="primary">mobA</name>
    <name evidence="10" type="ORF">KLA_03317</name>
</gene>
<accession>A0ABP3BAM3</accession>
<keyword evidence="4 8" id="KW-0547">Nucleotide-binding</keyword>
<name>A0ABP3BAM3_9FLAO</name>
<keyword evidence="6 8" id="KW-0342">GTP-binding</keyword>
<feature type="binding site" evidence="8">
    <location>
        <position position="69"/>
    </location>
    <ligand>
        <name>GTP</name>
        <dbReference type="ChEBI" id="CHEBI:37565"/>
    </ligand>
</feature>
<dbReference type="SUPFAM" id="SSF53448">
    <property type="entry name" value="Nucleotide-diphospho-sugar transferases"/>
    <property type="match status" value="1"/>
</dbReference>
<dbReference type="InterPro" id="IPR029044">
    <property type="entry name" value="Nucleotide-diphossugar_trans"/>
</dbReference>
<comment type="similarity">
    <text evidence="8">Belongs to the MobA family.</text>
</comment>
<dbReference type="Pfam" id="PF12804">
    <property type="entry name" value="NTP_transf_3"/>
    <property type="match status" value="1"/>
</dbReference>
<evidence type="ECO:0000256" key="4">
    <source>
        <dbReference type="ARBA" id="ARBA00022741"/>
    </source>
</evidence>
<organism evidence="10 11">
    <name type="scientific">Cellulophaga geojensis KL-A</name>
    <dbReference type="NCBI Taxonomy" id="1328323"/>
    <lineage>
        <taxon>Bacteria</taxon>
        <taxon>Pseudomonadati</taxon>
        <taxon>Bacteroidota</taxon>
        <taxon>Flavobacteriia</taxon>
        <taxon>Flavobacteriales</taxon>
        <taxon>Flavobacteriaceae</taxon>
        <taxon>Cellulophaga</taxon>
    </lineage>
</organism>
<evidence type="ECO:0000256" key="7">
    <source>
        <dbReference type="ARBA" id="ARBA00023150"/>
    </source>
</evidence>
<proteinExistence type="inferred from homology"/>
<comment type="cofactor">
    <cofactor evidence="8">
        <name>Mg(2+)</name>
        <dbReference type="ChEBI" id="CHEBI:18420"/>
    </cofactor>
</comment>
<feature type="binding site" evidence="8">
    <location>
        <position position="98"/>
    </location>
    <ligand>
        <name>GTP</name>
        <dbReference type="ChEBI" id="CHEBI:37565"/>
    </ligand>
</feature>
<comment type="domain">
    <text evidence="8">The N-terminal domain determines nucleotide recognition and specific binding, while the C-terminal domain determines the specific binding to the target protein.</text>
</comment>
<feature type="binding site" evidence="8">
    <location>
        <begin position="11"/>
        <end position="13"/>
    </location>
    <ligand>
        <name>GTP</name>
        <dbReference type="ChEBI" id="CHEBI:37565"/>
    </ligand>
</feature>
<feature type="binding site" evidence="8">
    <location>
        <position position="23"/>
    </location>
    <ligand>
        <name>GTP</name>
        <dbReference type="ChEBI" id="CHEBI:37565"/>
    </ligand>
</feature>
<dbReference type="InterPro" id="IPR025877">
    <property type="entry name" value="MobA-like_NTP_Trfase"/>
</dbReference>
<comment type="subcellular location">
    <subcellularLocation>
        <location evidence="8">Cytoplasm</location>
    </subcellularLocation>
</comment>
<keyword evidence="5 8" id="KW-0460">Magnesium</keyword>
<dbReference type="PANTHER" id="PTHR19136:SF81">
    <property type="entry name" value="MOLYBDENUM COFACTOR GUANYLYLTRANSFERASE"/>
    <property type="match status" value="1"/>
</dbReference>
<evidence type="ECO:0000256" key="5">
    <source>
        <dbReference type="ARBA" id="ARBA00022842"/>
    </source>
</evidence>
<evidence type="ECO:0000313" key="11">
    <source>
        <dbReference type="Proteomes" id="UP000019275"/>
    </source>
</evidence>
<keyword evidence="7 8" id="KW-0501">Molybdenum cofactor biosynthesis</keyword>
<reference evidence="10 11" key="1">
    <citation type="journal article" date="2014" name="Genome Announc.">
        <title>Draft Genome Sequence of the Carrageenan-Degrading Bacterium Cellulophaga sp. Strain KL-A, Isolated from Decaying Marine Algae.</title>
        <authorList>
            <person name="Shan D."/>
            <person name="Ying J."/>
            <person name="Li X."/>
            <person name="Gao Z."/>
            <person name="Wei G."/>
            <person name="Shao Z."/>
        </authorList>
    </citation>
    <scope>NUCLEOTIDE SEQUENCE [LARGE SCALE GENOMIC DNA]</scope>
    <source>
        <strain evidence="10 11">KL-A</strain>
    </source>
</reference>
<dbReference type="Proteomes" id="UP000019275">
    <property type="component" value="Unassembled WGS sequence"/>
</dbReference>